<dbReference type="SUPFAM" id="SSF110849">
    <property type="entry name" value="ParB/Sulfiredoxin"/>
    <property type="match status" value="1"/>
</dbReference>
<feature type="compositionally biased region" description="Polar residues" evidence="1">
    <location>
        <begin position="1"/>
        <end position="10"/>
    </location>
</feature>
<name>A0A5C6FK98_9PLAN</name>
<protein>
    <submittedName>
        <fullName evidence="2">Uncharacterized protein</fullName>
    </submittedName>
</protein>
<evidence type="ECO:0000313" key="2">
    <source>
        <dbReference type="EMBL" id="TWU62530.1"/>
    </source>
</evidence>
<evidence type="ECO:0000256" key="1">
    <source>
        <dbReference type="SAM" id="MobiDB-lite"/>
    </source>
</evidence>
<sequence length="418" mass="44880">MSNTPLSSSKQELDMPLSSSGKPRSGEGKPLAKKKRSKGTLKNGSPKKAVRSVITRQEIEVGIRRPNFKQLLEHYEEILGVHPACESVRELSDYEWKRLCTSIFSGAAIDPATITESGLLVDGRHRCLAAIALGRQDDVTFTTVAEADAYAVVARRLIGRKASLIDLCRAALKYEEQQARSEKMSVAKIADMFGMSKRSFDRYRKIASNARLVAAVHEGKIDLTKAAAVVSELDGDDEKVDALINALAAKKAGKESRDKGAAVSEALSDLQSQGKATSTPVKGKETSDDGLESESTPNSSKVVSGERRPSTKAASPVVATSSNVGPTLAATSTKSSPGKSDVAVDRRPQIVFDGGPVVVRYRDVFVVVMQFEGAWEASVHGGTSDQVYSANNRDDAIAQANSMLKRLVDEPDSDPDDQ</sequence>
<feature type="region of interest" description="Disordered" evidence="1">
    <location>
        <begin position="254"/>
        <end position="342"/>
    </location>
</feature>
<feature type="compositionally biased region" description="Polar residues" evidence="1">
    <location>
        <begin position="318"/>
        <end position="338"/>
    </location>
</feature>
<feature type="compositionally biased region" description="Polar residues" evidence="1">
    <location>
        <begin position="269"/>
        <end position="280"/>
    </location>
</feature>
<feature type="region of interest" description="Disordered" evidence="1">
    <location>
        <begin position="1"/>
        <end position="49"/>
    </location>
</feature>
<accession>A0A5C6FK98</accession>
<dbReference type="RefSeq" id="WP_146415300.1">
    <property type="nucleotide sequence ID" value="NZ_SJPZ01000002.1"/>
</dbReference>
<dbReference type="EMBL" id="SJPZ01000002">
    <property type="protein sequence ID" value="TWU62530.1"/>
    <property type="molecule type" value="Genomic_DNA"/>
</dbReference>
<feature type="compositionally biased region" description="Polar residues" evidence="1">
    <location>
        <begin position="293"/>
        <end position="302"/>
    </location>
</feature>
<dbReference type="Proteomes" id="UP000316476">
    <property type="component" value="Unassembled WGS sequence"/>
</dbReference>
<reference evidence="2 3" key="1">
    <citation type="submission" date="2019-02" db="EMBL/GenBank/DDBJ databases">
        <title>Deep-cultivation of Planctomycetes and their phenomic and genomic characterization uncovers novel biology.</title>
        <authorList>
            <person name="Wiegand S."/>
            <person name="Jogler M."/>
            <person name="Boedeker C."/>
            <person name="Pinto D."/>
            <person name="Vollmers J."/>
            <person name="Rivas-Marin E."/>
            <person name="Kohn T."/>
            <person name="Peeters S.H."/>
            <person name="Heuer A."/>
            <person name="Rast P."/>
            <person name="Oberbeckmann S."/>
            <person name="Bunk B."/>
            <person name="Jeske O."/>
            <person name="Meyerdierks A."/>
            <person name="Storesund J.E."/>
            <person name="Kallscheuer N."/>
            <person name="Luecker S."/>
            <person name="Lage O.M."/>
            <person name="Pohl T."/>
            <person name="Merkel B.J."/>
            <person name="Hornburger P."/>
            <person name="Mueller R.-W."/>
            <person name="Bruemmer F."/>
            <person name="Labrenz M."/>
            <person name="Spormann A.M."/>
            <person name="Op Den Camp H."/>
            <person name="Overmann J."/>
            <person name="Amann R."/>
            <person name="Jetten M.S.M."/>
            <person name="Mascher T."/>
            <person name="Medema M.H."/>
            <person name="Devos D.P."/>
            <person name="Kaster A.-K."/>
            <person name="Ovreas L."/>
            <person name="Rohde M."/>
            <person name="Galperin M.Y."/>
            <person name="Jogler C."/>
        </authorList>
    </citation>
    <scope>NUCLEOTIDE SEQUENCE [LARGE SCALE GENOMIC DNA]</scope>
    <source>
        <strain evidence="2 3">V7</strain>
    </source>
</reference>
<dbReference type="InterPro" id="IPR036086">
    <property type="entry name" value="ParB/Sulfiredoxin_sf"/>
</dbReference>
<proteinExistence type="predicted"/>
<gene>
    <name evidence="2" type="ORF">V7x_42650</name>
</gene>
<comment type="caution">
    <text evidence="2">The sequence shown here is derived from an EMBL/GenBank/DDBJ whole genome shotgun (WGS) entry which is preliminary data.</text>
</comment>
<dbReference type="AlphaFoldDB" id="A0A5C6FK98"/>
<evidence type="ECO:0000313" key="3">
    <source>
        <dbReference type="Proteomes" id="UP000316476"/>
    </source>
</evidence>
<organism evidence="2 3">
    <name type="scientific">Crateriforma conspicua</name>
    <dbReference type="NCBI Taxonomy" id="2527996"/>
    <lineage>
        <taxon>Bacteria</taxon>
        <taxon>Pseudomonadati</taxon>
        <taxon>Planctomycetota</taxon>
        <taxon>Planctomycetia</taxon>
        <taxon>Planctomycetales</taxon>
        <taxon>Planctomycetaceae</taxon>
        <taxon>Crateriforma</taxon>
    </lineage>
</organism>